<accession>A0ABS4KI21</accession>
<dbReference type="InterPro" id="IPR049874">
    <property type="entry name" value="ROK_cs"/>
</dbReference>
<keyword evidence="3" id="KW-0119">Carbohydrate metabolism</keyword>
<dbReference type="Gene3D" id="3.30.420.40">
    <property type="match status" value="2"/>
</dbReference>
<dbReference type="Gene3D" id="1.10.10.10">
    <property type="entry name" value="Winged helix-like DNA-binding domain superfamily/Winged helix DNA-binding domain"/>
    <property type="match status" value="1"/>
</dbReference>
<dbReference type="SUPFAM" id="SSF46785">
    <property type="entry name" value="Winged helix' DNA-binding domain"/>
    <property type="match status" value="1"/>
</dbReference>
<comment type="similarity">
    <text evidence="2">Belongs to the ROK (NagC/XylR) family.</text>
</comment>
<name>A0ABS4KI21_9FIRM</name>
<dbReference type="Proteomes" id="UP001314903">
    <property type="component" value="Unassembled WGS sequence"/>
</dbReference>
<gene>
    <name evidence="4" type="ORF">J2Z35_000708</name>
</gene>
<evidence type="ECO:0000256" key="1">
    <source>
        <dbReference type="ARBA" id="ARBA00002486"/>
    </source>
</evidence>
<keyword evidence="5" id="KW-1185">Reference proteome</keyword>
<dbReference type="Pfam" id="PF00480">
    <property type="entry name" value="ROK"/>
    <property type="match status" value="1"/>
</dbReference>
<dbReference type="SUPFAM" id="SSF53067">
    <property type="entry name" value="Actin-like ATPase domain"/>
    <property type="match status" value="1"/>
</dbReference>
<reference evidence="4 5" key="1">
    <citation type="submission" date="2021-03" db="EMBL/GenBank/DDBJ databases">
        <title>Genomic Encyclopedia of Type Strains, Phase IV (KMG-IV): sequencing the most valuable type-strain genomes for metagenomic binning, comparative biology and taxonomic classification.</title>
        <authorList>
            <person name="Goeker M."/>
        </authorList>
    </citation>
    <scope>NUCLEOTIDE SEQUENCE [LARGE SCALE GENOMIC DNA]</scope>
    <source>
        <strain evidence="4 5">DSM 27512</strain>
    </source>
</reference>
<dbReference type="CDD" id="cd24076">
    <property type="entry name" value="ASKHA_ATPase_ROK_BsXylR-like"/>
    <property type="match status" value="1"/>
</dbReference>
<dbReference type="Pfam" id="PF13412">
    <property type="entry name" value="HTH_24"/>
    <property type="match status" value="1"/>
</dbReference>
<comment type="function">
    <text evidence="1">Transcriptional repressor of xylose-utilizing enzymes.</text>
</comment>
<dbReference type="RefSeq" id="WP_209659398.1">
    <property type="nucleotide sequence ID" value="NZ_JAGGLI010000005.1"/>
</dbReference>
<proteinExistence type="inferred from homology"/>
<dbReference type="PANTHER" id="PTHR18964">
    <property type="entry name" value="ROK (REPRESSOR, ORF, KINASE) FAMILY"/>
    <property type="match status" value="1"/>
</dbReference>
<protein>
    <submittedName>
        <fullName evidence="4">Glucokinase-like ROK family protein</fullName>
    </submittedName>
</protein>
<dbReference type="InterPro" id="IPR043129">
    <property type="entry name" value="ATPase_NBD"/>
</dbReference>
<comment type="caution">
    <text evidence="4">The sequence shown here is derived from an EMBL/GenBank/DDBJ whole genome shotgun (WGS) entry which is preliminary data.</text>
</comment>
<sequence length="397" mass="43584">MKQINKGSKHLIKQINTSNVLKIIRDNKEISRADISKLTGLTPATVSSTAKRLIQMNLIKEKGSGSSSGGRRPILLEINREGAYVIGLDMGTTKLRFGIIDLYGNILKKDTKSFEETMTKDSMISFMKKSIYSLLSDEKIKIDKIVGIGIGVHGLVDSLNGVSLYAPAFGWRDLPIKEIFEKEFDVEVYIENDARVMAIGEKWFGNGKDINDFLFINIGTGIGSGIYVDGSLYKGSSNGAGEVGHISLEDSSICNCGNVGCLDALASSGGIVKRFNELKKNNGKNEYIVDDFDSKEVYNLALKNDFEAQIVMKETGIYIGKAISFIANILNPKRVVIGGGVSDAWDIIYPEINNQIRKRTLYNNKEKLRVVKSKLGEDAGLIGAGTLAIKNLFDFVK</sequence>
<dbReference type="PROSITE" id="PS01125">
    <property type="entry name" value="ROK"/>
    <property type="match status" value="1"/>
</dbReference>
<evidence type="ECO:0000313" key="5">
    <source>
        <dbReference type="Proteomes" id="UP001314903"/>
    </source>
</evidence>
<evidence type="ECO:0000313" key="4">
    <source>
        <dbReference type="EMBL" id="MBP2026916.1"/>
    </source>
</evidence>
<keyword evidence="3" id="KW-0859">Xylose metabolism</keyword>
<dbReference type="EMBL" id="JAGGLI010000005">
    <property type="protein sequence ID" value="MBP2026916.1"/>
    <property type="molecule type" value="Genomic_DNA"/>
</dbReference>
<dbReference type="InterPro" id="IPR000600">
    <property type="entry name" value="ROK"/>
</dbReference>
<evidence type="ECO:0000256" key="2">
    <source>
        <dbReference type="ARBA" id="ARBA00006479"/>
    </source>
</evidence>
<evidence type="ECO:0000256" key="3">
    <source>
        <dbReference type="ARBA" id="ARBA00022629"/>
    </source>
</evidence>
<dbReference type="InterPro" id="IPR036388">
    <property type="entry name" value="WH-like_DNA-bd_sf"/>
</dbReference>
<organism evidence="4 5">
    <name type="scientific">Acetoanaerobium pronyense</name>
    <dbReference type="NCBI Taxonomy" id="1482736"/>
    <lineage>
        <taxon>Bacteria</taxon>
        <taxon>Bacillati</taxon>
        <taxon>Bacillota</taxon>
        <taxon>Clostridia</taxon>
        <taxon>Peptostreptococcales</taxon>
        <taxon>Filifactoraceae</taxon>
        <taxon>Acetoanaerobium</taxon>
    </lineage>
</organism>
<dbReference type="PANTHER" id="PTHR18964:SF149">
    <property type="entry name" value="BIFUNCTIONAL UDP-N-ACETYLGLUCOSAMINE 2-EPIMERASE_N-ACETYLMANNOSAMINE KINASE"/>
    <property type="match status" value="1"/>
</dbReference>
<dbReference type="InterPro" id="IPR036390">
    <property type="entry name" value="WH_DNA-bd_sf"/>
</dbReference>